<dbReference type="GO" id="GO:0006352">
    <property type="term" value="P:DNA-templated transcription initiation"/>
    <property type="evidence" value="ECO:0007669"/>
    <property type="project" value="InterPro"/>
</dbReference>
<name>A0A3N4GPA9_9ACTN</name>
<dbReference type="SUPFAM" id="SSF88946">
    <property type="entry name" value="Sigma2 domain of RNA polymerase sigma factors"/>
    <property type="match status" value="1"/>
</dbReference>
<dbReference type="GO" id="GO:0016987">
    <property type="term" value="F:sigma factor activity"/>
    <property type="evidence" value="ECO:0007669"/>
    <property type="project" value="UniProtKB-KW"/>
</dbReference>
<keyword evidence="4" id="KW-0238">DNA-binding</keyword>
<dbReference type="Gene3D" id="1.10.1740.10">
    <property type="match status" value="1"/>
</dbReference>
<evidence type="ECO:0000256" key="3">
    <source>
        <dbReference type="ARBA" id="ARBA00023082"/>
    </source>
</evidence>
<dbReference type="SUPFAM" id="SSF88659">
    <property type="entry name" value="Sigma3 and sigma4 domains of RNA polymerase sigma factors"/>
    <property type="match status" value="1"/>
</dbReference>
<sequence>MSGGTHSPQGDTRSDEQLLAAHTHGDPTAFTTLITRHHTYLWNVALRTTRDPDDAADALQEALFSAHRTAGSFRAEARVSSWLHRIVVNASLDRLRRNAARRTVPLPEFDSAILVDHTDDYQRVDLTETISRALDELPAGQRAAVLALDVEGYSISEAAQLLGVPEGTIKSRSSRGRLRLAALLGHLRHESVRDGSERGRA</sequence>
<keyword evidence="2" id="KW-0805">Transcription regulation</keyword>
<dbReference type="InterPro" id="IPR013324">
    <property type="entry name" value="RNA_pol_sigma_r3/r4-like"/>
</dbReference>
<proteinExistence type="inferred from homology"/>
<protein>
    <submittedName>
        <fullName evidence="8">RNA polymerase sigma factor SigM</fullName>
    </submittedName>
</protein>
<organism evidence="8 9">
    <name type="scientific">Gordonia oryzae</name>
    <dbReference type="NCBI Taxonomy" id="2487349"/>
    <lineage>
        <taxon>Bacteria</taxon>
        <taxon>Bacillati</taxon>
        <taxon>Actinomycetota</taxon>
        <taxon>Actinomycetes</taxon>
        <taxon>Mycobacteriales</taxon>
        <taxon>Gordoniaceae</taxon>
        <taxon>Gordonia</taxon>
    </lineage>
</organism>
<dbReference type="InterPro" id="IPR014284">
    <property type="entry name" value="RNA_pol_sigma-70_dom"/>
</dbReference>
<evidence type="ECO:0000256" key="4">
    <source>
        <dbReference type="ARBA" id="ARBA00023125"/>
    </source>
</evidence>
<dbReference type="PANTHER" id="PTHR43133:SF50">
    <property type="entry name" value="ECF RNA POLYMERASE SIGMA FACTOR SIGM"/>
    <property type="match status" value="1"/>
</dbReference>
<evidence type="ECO:0000256" key="1">
    <source>
        <dbReference type="ARBA" id="ARBA00010641"/>
    </source>
</evidence>
<dbReference type="CDD" id="cd06171">
    <property type="entry name" value="Sigma70_r4"/>
    <property type="match status" value="1"/>
</dbReference>
<evidence type="ECO:0000259" key="7">
    <source>
        <dbReference type="Pfam" id="PF08281"/>
    </source>
</evidence>
<keyword evidence="3" id="KW-0731">Sigma factor</keyword>
<evidence type="ECO:0000256" key="2">
    <source>
        <dbReference type="ARBA" id="ARBA00023015"/>
    </source>
</evidence>
<dbReference type="Proteomes" id="UP000267536">
    <property type="component" value="Unassembled WGS sequence"/>
</dbReference>
<gene>
    <name evidence="8" type="primary">sigM</name>
    <name evidence="8" type="ORF">EF294_06330</name>
</gene>
<dbReference type="InterPro" id="IPR013249">
    <property type="entry name" value="RNA_pol_sigma70_r4_t2"/>
</dbReference>
<dbReference type="Pfam" id="PF04542">
    <property type="entry name" value="Sigma70_r2"/>
    <property type="match status" value="1"/>
</dbReference>
<comment type="similarity">
    <text evidence="1">Belongs to the sigma-70 factor family. ECF subfamily.</text>
</comment>
<evidence type="ECO:0000313" key="9">
    <source>
        <dbReference type="Proteomes" id="UP000267536"/>
    </source>
</evidence>
<dbReference type="NCBIfam" id="NF007225">
    <property type="entry name" value="PRK09643.1"/>
    <property type="match status" value="1"/>
</dbReference>
<dbReference type="OrthoDB" id="9780326at2"/>
<keyword evidence="5" id="KW-0804">Transcription</keyword>
<dbReference type="AlphaFoldDB" id="A0A3N4GPA9"/>
<keyword evidence="9" id="KW-1185">Reference proteome</keyword>
<evidence type="ECO:0000256" key="5">
    <source>
        <dbReference type="ARBA" id="ARBA00023163"/>
    </source>
</evidence>
<feature type="domain" description="RNA polymerase sigma-70 region 2" evidence="6">
    <location>
        <begin position="33"/>
        <end position="99"/>
    </location>
</feature>
<dbReference type="PANTHER" id="PTHR43133">
    <property type="entry name" value="RNA POLYMERASE ECF-TYPE SIGMA FACTO"/>
    <property type="match status" value="1"/>
</dbReference>
<dbReference type="InterPro" id="IPR013325">
    <property type="entry name" value="RNA_pol_sigma_r2"/>
</dbReference>
<accession>A0A3N4GPA9</accession>
<dbReference type="InterPro" id="IPR007627">
    <property type="entry name" value="RNA_pol_sigma70_r2"/>
</dbReference>
<dbReference type="Pfam" id="PF08281">
    <property type="entry name" value="Sigma70_r4_2"/>
    <property type="match status" value="1"/>
</dbReference>
<dbReference type="InterPro" id="IPR036388">
    <property type="entry name" value="WH-like_DNA-bd_sf"/>
</dbReference>
<evidence type="ECO:0000313" key="8">
    <source>
        <dbReference type="EMBL" id="RPA64739.1"/>
    </source>
</evidence>
<evidence type="ECO:0000259" key="6">
    <source>
        <dbReference type="Pfam" id="PF04542"/>
    </source>
</evidence>
<dbReference type="EMBL" id="RKMH01000004">
    <property type="protein sequence ID" value="RPA64739.1"/>
    <property type="molecule type" value="Genomic_DNA"/>
</dbReference>
<dbReference type="InterPro" id="IPR039425">
    <property type="entry name" value="RNA_pol_sigma-70-like"/>
</dbReference>
<feature type="domain" description="RNA polymerase sigma factor 70 region 4 type 2" evidence="7">
    <location>
        <begin position="129"/>
        <end position="180"/>
    </location>
</feature>
<reference evidence="8 9" key="1">
    <citation type="submission" date="2018-11" db="EMBL/GenBank/DDBJ databases">
        <title>Draft genome sequence of Gordonia sp. RS15-1S isolated from rice stems.</title>
        <authorList>
            <person name="Muangham S."/>
        </authorList>
    </citation>
    <scope>NUCLEOTIDE SEQUENCE [LARGE SCALE GENOMIC DNA]</scope>
    <source>
        <strain evidence="8 9">RS15-1S</strain>
    </source>
</reference>
<dbReference type="GO" id="GO:0003677">
    <property type="term" value="F:DNA binding"/>
    <property type="evidence" value="ECO:0007669"/>
    <property type="project" value="UniProtKB-KW"/>
</dbReference>
<dbReference type="NCBIfam" id="TIGR02937">
    <property type="entry name" value="sigma70-ECF"/>
    <property type="match status" value="1"/>
</dbReference>
<dbReference type="RefSeq" id="WP_123926925.1">
    <property type="nucleotide sequence ID" value="NZ_JBPSDP010000004.1"/>
</dbReference>
<comment type="caution">
    <text evidence="8">The sequence shown here is derived from an EMBL/GenBank/DDBJ whole genome shotgun (WGS) entry which is preliminary data.</text>
</comment>
<dbReference type="Gene3D" id="1.10.10.10">
    <property type="entry name" value="Winged helix-like DNA-binding domain superfamily/Winged helix DNA-binding domain"/>
    <property type="match status" value="1"/>
</dbReference>